<dbReference type="InterPro" id="IPR041373">
    <property type="entry name" value="RT_RNaseH"/>
</dbReference>
<keyword evidence="4" id="KW-0548">Nucleotidyltransferase</keyword>
<dbReference type="Pfam" id="PF17921">
    <property type="entry name" value="Integrase_H2C2"/>
    <property type="match status" value="1"/>
</dbReference>
<dbReference type="EMBL" id="JAFHDT010000202">
    <property type="protein sequence ID" value="KAI7790217.1"/>
    <property type="molecule type" value="Genomic_DNA"/>
</dbReference>
<keyword evidence="7" id="KW-0378">Hydrolase</keyword>
<dbReference type="SUPFAM" id="SSF53098">
    <property type="entry name" value="Ribonuclease H-like"/>
    <property type="match status" value="1"/>
</dbReference>
<evidence type="ECO:0000256" key="2">
    <source>
        <dbReference type="ARBA" id="ARBA00012180"/>
    </source>
</evidence>
<dbReference type="PROSITE" id="PS50994">
    <property type="entry name" value="INTEGRASE"/>
    <property type="match status" value="1"/>
</dbReference>
<evidence type="ECO:0000256" key="4">
    <source>
        <dbReference type="ARBA" id="ARBA00022695"/>
    </source>
</evidence>
<evidence type="ECO:0000256" key="6">
    <source>
        <dbReference type="ARBA" id="ARBA00022759"/>
    </source>
</evidence>
<dbReference type="CDD" id="cd09274">
    <property type="entry name" value="RNase_HI_RT_Ty3"/>
    <property type="match status" value="1"/>
</dbReference>
<dbReference type="Gene3D" id="3.30.420.10">
    <property type="entry name" value="Ribonuclease H-like superfamily/Ribonuclease H"/>
    <property type="match status" value="1"/>
</dbReference>
<dbReference type="InterPro" id="IPR043128">
    <property type="entry name" value="Rev_trsase/Diguanyl_cyclase"/>
</dbReference>
<evidence type="ECO:0000259" key="11">
    <source>
        <dbReference type="PROSITE" id="PS50994"/>
    </source>
</evidence>
<evidence type="ECO:0000256" key="1">
    <source>
        <dbReference type="ARBA" id="ARBA00010879"/>
    </source>
</evidence>
<dbReference type="PROSITE" id="PS50878">
    <property type="entry name" value="RT_POL"/>
    <property type="match status" value="1"/>
</dbReference>
<comment type="similarity">
    <text evidence="1">Belongs to the beta type-B retroviral polymerase family. HERV class-II K(HML-2) pol subfamily.</text>
</comment>
<keyword evidence="8" id="KW-0695">RNA-directed DNA polymerase</keyword>
<dbReference type="Pfam" id="PF00078">
    <property type="entry name" value="RVT_1"/>
    <property type="match status" value="1"/>
</dbReference>
<dbReference type="Pfam" id="PF17917">
    <property type="entry name" value="RT_RNaseH"/>
    <property type="match status" value="1"/>
</dbReference>
<dbReference type="Gene3D" id="3.10.20.370">
    <property type="match status" value="1"/>
</dbReference>
<evidence type="ECO:0000256" key="7">
    <source>
        <dbReference type="ARBA" id="ARBA00022801"/>
    </source>
</evidence>
<evidence type="ECO:0000256" key="3">
    <source>
        <dbReference type="ARBA" id="ARBA00022679"/>
    </source>
</evidence>
<accession>A0A9W7W7T0</accession>
<name>A0A9W7W7T0_TRIRA</name>
<dbReference type="PANTHER" id="PTHR37984">
    <property type="entry name" value="PROTEIN CBG26694"/>
    <property type="match status" value="1"/>
</dbReference>
<gene>
    <name evidence="12" type="ORF">IRJ41_003016</name>
</gene>
<proteinExistence type="inferred from homology"/>
<evidence type="ECO:0000256" key="5">
    <source>
        <dbReference type="ARBA" id="ARBA00022722"/>
    </source>
</evidence>
<protein>
    <recommendedName>
        <fullName evidence="9">Gypsy retrotransposon integrase-like protein 1</fullName>
        <ecNumber evidence="2">3.1.26.4</ecNumber>
    </recommendedName>
</protein>
<dbReference type="InterPro" id="IPR041588">
    <property type="entry name" value="Integrase_H2C2"/>
</dbReference>
<dbReference type="InterPro" id="IPR050951">
    <property type="entry name" value="Retrovirus_Pol_polyprotein"/>
</dbReference>
<dbReference type="PANTHER" id="PTHR37984:SF13">
    <property type="entry name" value="RIBONUCLEASE H"/>
    <property type="match status" value="1"/>
</dbReference>
<dbReference type="CDD" id="cd01647">
    <property type="entry name" value="RT_LTR"/>
    <property type="match status" value="1"/>
</dbReference>
<dbReference type="InterPro" id="IPR012337">
    <property type="entry name" value="RNaseH-like_sf"/>
</dbReference>
<keyword evidence="5" id="KW-0540">Nuclease</keyword>
<dbReference type="Gene3D" id="3.10.10.10">
    <property type="entry name" value="HIV Type 1 Reverse Transcriptase, subunit A, domain 1"/>
    <property type="match status" value="1"/>
</dbReference>
<evidence type="ECO:0000256" key="9">
    <source>
        <dbReference type="ARBA" id="ARBA00039658"/>
    </source>
</evidence>
<dbReference type="Proteomes" id="UP001059041">
    <property type="component" value="Unassembled WGS sequence"/>
</dbReference>
<feature type="domain" description="Reverse transcriptase" evidence="10">
    <location>
        <begin position="243"/>
        <end position="420"/>
    </location>
</feature>
<keyword evidence="6" id="KW-0255">Endonuclease</keyword>
<evidence type="ECO:0000313" key="12">
    <source>
        <dbReference type="EMBL" id="KAI7790217.1"/>
    </source>
</evidence>
<reference evidence="12" key="1">
    <citation type="submission" date="2021-02" db="EMBL/GenBank/DDBJ databases">
        <title>Comparative genomics reveals that relaxation of natural selection precedes convergent phenotypic evolution of cavefish.</title>
        <authorList>
            <person name="Peng Z."/>
        </authorList>
    </citation>
    <scope>NUCLEOTIDE SEQUENCE</scope>
    <source>
        <tissue evidence="12">Muscle</tissue>
    </source>
</reference>
<evidence type="ECO:0000313" key="13">
    <source>
        <dbReference type="Proteomes" id="UP001059041"/>
    </source>
</evidence>
<dbReference type="GO" id="GO:0003676">
    <property type="term" value="F:nucleic acid binding"/>
    <property type="evidence" value="ECO:0007669"/>
    <property type="project" value="InterPro"/>
</dbReference>
<keyword evidence="13" id="KW-1185">Reference proteome</keyword>
<dbReference type="FunFam" id="3.10.20.370:FF:000001">
    <property type="entry name" value="Retrovirus-related Pol polyprotein from transposon 17.6-like protein"/>
    <property type="match status" value="1"/>
</dbReference>
<evidence type="ECO:0000256" key="8">
    <source>
        <dbReference type="ARBA" id="ARBA00022918"/>
    </source>
</evidence>
<feature type="domain" description="Integrase catalytic" evidence="11">
    <location>
        <begin position="787"/>
        <end position="842"/>
    </location>
</feature>
<dbReference type="InterPro" id="IPR001584">
    <property type="entry name" value="Integrase_cat-core"/>
</dbReference>
<dbReference type="AlphaFoldDB" id="A0A9W7W7T0"/>
<dbReference type="InterPro" id="IPR043502">
    <property type="entry name" value="DNA/RNA_pol_sf"/>
</dbReference>
<dbReference type="GO" id="GO:0004523">
    <property type="term" value="F:RNA-DNA hybrid ribonuclease activity"/>
    <property type="evidence" value="ECO:0007669"/>
    <property type="project" value="UniProtKB-EC"/>
</dbReference>
<dbReference type="InterPro" id="IPR000477">
    <property type="entry name" value="RT_dom"/>
</dbReference>
<dbReference type="Gene3D" id="3.30.70.270">
    <property type="match status" value="2"/>
</dbReference>
<dbReference type="InterPro" id="IPR036397">
    <property type="entry name" value="RNaseH_sf"/>
</dbReference>
<sequence>MAQIGRLDEYKPEDEAWSAYIERVELFMIANDVDDAKQVATLLIAVEASTYGLLRNLVQPAEPKDKTFRETVDILQAHYEPKPLVIAERFRFQRCVQKPHETVSQYVAEFKRCASKCNFGATRQRRLLLDDTLTFARALEIIPNLTVARQYHRTAPIKENQVNDLPFIVVEGNGPNLCGRNWLKKVKLNWKVIRYVSQTKQPGSIEEALKKYSEVFEEELGTLKDVKAAISVKNDVPPKFYKSSGIISPVKYTEWAAPVVPVIKKDATIRLCGDYKVTVNQAANTEVYPLPRIEENLATLSGGKWFSKIDLAAAYQQVLLDAESKKYTTINTHKELYVYNRLPFGISSAPSIFQRIMENLLSDLNVIVYLDDLLIVGKDEQEHLTNLCKVLQRLQDSGLRVKRSKCEWEQKRIEYLGHVIDEKGVYPAKDKVRAIQDAPAPSNVKELQAFLGLVNYYGCFVSNQSTLLAPLYRLLKEQVAWQWKEKEQHVFNRCKEQLTGDNVLAHYSAAHLPLTLACDASAYGIGAVLHHTMPNGEEHPIAYASRTLSPAEKKYSQIEKEALSVIYGVKKFHQYLWGRSFSLLRDHRPLVTLLGEHKHFPTMAAARIQRWAIILSAYDYRIIYRKRRKSWKRRWLAITENINVLLINHLQEAHLNTVQIARATRTDQELSRVFCYVMEGWPTEVPENLKLFFAKREELSVEQGCVLWGTRVIVPSKLWKSVMYEIHSGHPGIYVWWPRIDMDIEEVCKECRICQQEQRMPSQVHLRPWEFPGECWKRLQIDFSGPFLNNMFLIVGFPEQIVTDNAITFTSEKFQRFMKCNGILHTTSAPKHPATSGLAERYCGMRKLNYEQMCIDDKISLFLLCYRTTPSCTTFKRYIRTRLDLLKPNIHEAVRKKQYMQKNQHDYRAREQSFAVNDSVFLRSTVGGDPKWLPGVVVQQTGPVSYKVCGPMDTVYRRHGDQLITFLSDTAMHDKKTTQNNASDGMVESDGMVPDCASACGTMLPTLEPQVANPVGLRRSKRTINIPQHFRD</sequence>
<dbReference type="FunFam" id="3.30.70.270:FF:000026">
    <property type="entry name" value="Transposon Ty3-G Gag-Pol polyprotein"/>
    <property type="match status" value="1"/>
</dbReference>
<keyword evidence="3" id="KW-0808">Transferase</keyword>
<comment type="caution">
    <text evidence="12">The sequence shown here is derived from an EMBL/GenBank/DDBJ whole genome shotgun (WGS) entry which is preliminary data.</text>
</comment>
<dbReference type="SUPFAM" id="SSF56672">
    <property type="entry name" value="DNA/RNA polymerases"/>
    <property type="match status" value="1"/>
</dbReference>
<dbReference type="GO" id="GO:0015074">
    <property type="term" value="P:DNA integration"/>
    <property type="evidence" value="ECO:0007669"/>
    <property type="project" value="InterPro"/>
</dbReference>
<evidence type="ECO:0000259" key="10">
    <source>
        <dbReference type="PROSITE" id="PS50878"/>
    </source>
</evidence>
<dbReference type="Gene3D" id="1.10.340.70">
    <property type="match status" value="1"/>
</dbReference>
<dbReference type="GO" id="GO:0003964">
    <property type="term" value="F:RNA-directed DNA polymerase activity"/>
    <property type="evidence" value="ECO:0007669"/>
    <property type="project" value="UniProtKB-KW"/>
</dbReference>
<dbReference type="EC" id="3.1.26.4" evidence="2"/>
<organism evidence="12 13">
    <name type="scientific">Triplophysa rosa</name>
    <name type="common">Cave loach</name>
    <dbReference type="NCBI Taxonomy" id="992332"/>
    <lineage>
        <taxon>Eukaryota</taxon>
        <taxon>Metazoa</taxon>
        <taxon>Chordata</taxon>
        <taxon>Craniata</taxon>
        <taxon>Vertebrata</taxon>
        <taxon>Euteleostomi</taxon>
        <taxon>Actinopterygii</taxon>
        <taxon>Neopterygii</taxon>
        <taxon>Teleostei</taxon>
        <taxon>Ostariophysi</taxon>
        <taxon>Cypriniformes</taxon>
        <taxon>Nemacheilidae</taxon>
        <taxon>Triplophysa</taxon>
    </lineage>
</organism>